<protein>
    <submittedName>
        <fullName evidence="4">Uncharacterized protein</fullName>
    </submittedName>
</protein>
<keyword evidence="5" id="KW-1185">Reference proteome</keyword>
<dbReference type="CDD" id="cd02851">
    <property type="entry name" value="E_set_GO_C"/>
    <property type="match status" value="1"/>
</dbReference>
<dbReference type="Pfam" id="PF09118">
    <property type="entry name" value="GO-like_E_set"/>
    <property type="match status" value="1"/>
</dbReference>
<dbReference type="Gene3D" id="2.60.40.10">
    <property type="entry name" value="Immunoglobulins"/>
    <property type="match status" value="1"/>
</dbReference>
<dbReference type="PANTHER" id="PTHR32208:SF62">
    <property type="entry name" value="OXIDASE, PUTATIVE, EXPRESSED-RELATED"/>
    <property type="match status" value="1"/>
</dbReference>
<dbReference type="OrthoDB" id="2019572at2759"/>
<gene>
    <name evidence="4" type="ORF">CEURO_LOCUS13440</name>
</gene>
<dbReference type="SUPFAM" id="SSF81296">
    <property type="entry name" value="E set domains"/>
    <property type="match status" value="1"/>
</dbReference>
<evidence type="ECO:0000259" key="2">
    <source>
        <dbReference type="Pfam" id="PF07250"/>
    </source>
</evidence>
<dbReference type="Pfam" id="PF07250">
    <property type="entry name" value="Glyoxal_oxid_N"/>
    <property type="match status" value="1"/>
</dbReference>
<keyword evidence="1" id="KW-0732">Signal</keyword>
<accession>A0A9P1EC98</accession>
<dbReference type="Gene3D" id="2.130.10.80">
    <property type="entry name" value="Galactose oxidase/kelch, beta-propeller"/>
    <property type="match status" value="1"/>
</dbReference>
<feature type="domain" description="Glyoxal oxidase N-terminal" evidence="2">
    <location>
        <begin position="64"/>
        <end position="453"/>
    </location>
</feature>
<evidence type="ECO:0000256" key="1">
    <source>
        <dbReference type="ARBA" id="ARBA00022729"/>
    </source>
</evidence>
<dbReference type="InterPro" id="IPR011043">
    <property type="entry name" value="Gal_Oxase/kelch_b-propeller"/>
</dbReference>
<evidence type="ECO:0000259" key="3">
    <source>
        <dbReference type="Pfam" id="PF09118"/>
    </source>
</evidence>
<comment type="caution">
    <text evidence="4">The sequence shown here is derived from an EMBL/GenBank/DDBJ whole genome shotgun (WGS) entry which is preliminary data.</text>
</comment>
<dbReference type="Proteomes" id="UP001152484">
    <property type="component" value="Unassembled WGS sequence"/>
</dbReference>
<sequence>MTFNFPPIFHMQPTTMRTPLTTVLFNLIFLFLTPCKHSFFTAAAAVATAGKWDLLNSSIGISAMHMQLLHNDRVIIFDRNSFGDSNISLPGGQCIPVPASGKLDCSAHSVEYDVANNYIRPLLVRTDFWCSSGSVSPDGNLVQTGGHDSGEYVVRIVSPCDDGKCDWREIQGGLLQPRWYATNHILPDGRQIIVGGRSAFSYEFYPSGAGTRQLYALPFLKETFYKKKAENNLYPFVFLNVDGNLFIFANNRAILFNYRNNTVVRTYPEIPTGDPRCYPSTGSAVLLPLKNLEDPATVSAEVMVCGGAKAVAFENANNGSFLRALDTCGRMVITDPNPEWVMETMPSPRLMGDMVMLPNGNVLILNGASSGSAGWDFARDPVLNPVLYRPDGKIGSRFELQAPSKRPRMYHSSAILLRDGRVLVGGGNPYKAYNFTTNLFPTDLSLESFSPSYLDPVLAQLRPQIISPVRNSKFGYGSRVSVKFTVPGPMQRDKVKITLLAPPFATHSFSMNQRLLVLGSLNVDSVGPERNIYQMDVNMPGSGNLTPAGYYLLFVVHQDLPSVGVWVQIQ</sequence>
<dbReference type="AlphaFoldDB" id="A0A9P1EC98"/>
<dbReference type="InterPro" id="IPR014756">
    <property type="entry name" value="Ig_E-set"/>
</dbReference>
<evidence type="ECO:0000313" key="4">
    <source>
        <dbReference type="EMBL" id="CAH9096523.1"/>
    </source>
</evidence>
<dbReference type="EMBL" id="CAMAPE010000035">
    <property type="protein sequence ID" value="CAH9096523.1"/>
    <property type="molecule type" value="Genomic_DNA"/>
</dbReference>
<dbReference type="SUPFAM" id="SSF50965">
    <property type="entry name" value="Galactose oxidase, central domain"/>
    <property type="match status" value="1"/>
</dbReference>
<proteinExistence type="predicted"/>
<dbReference type="InterPro" id="IPR037293">
    <property type="entry name" value="Gal_Oxidase_central_sf"/>
</dbReference>
<organism evidence="4 5">
    <name type="scientific">Cuscuta europaea</name>
    <name type="common">European dodder</name>
    <dbReference type="NCBI Taxonomy" id="41803"/>
    <lineage>
        <taxon>Eukaryota</taxon>
        <taxon>Viridiplantae</taxon>
        <taxon>Streptophyta</taxon>
        <taxon>Embryophyta</taxon>
        <taxon>Tracheophyta</taxon>
        <taxon>Spermatophyta</taxon>
        <taxon>Magnoliopsida</taxon>
        <taxon>eudicotyledons</taxon>
        <taxon>Gunneridae</taxon>
        <taxon>Pentapetalae</taxon>
        <taxon>asterids</taxon>
        <taxon>lamiids</taxon>
        <taxon>Solanales</taxon>
        <taxon>Convolvulaceae</taxon>
        <taxon>Cuscuteae</taxon>
        <taxon>Cuscuta</taxon>
        <taxon>Cuscuta subgen. Cuscuta</taxon>
    </lineage>
</organism>
<feature type="domain" description="Galactose oxidase-like Early set" evidence="3">
    <location>
        <begin position="462"/>
        <end position="569"/>
    </location>
</feature>
<evidence type="ECO:0000313" key="5">
    <source>
        <dbReference type="Proteomes" id="UP001152484"/>
    </source>
</evidence>
<name>A0A9P1EC98_CUSEU</name>
<dbReference type="InterPro" id="IPR015202">
    <property type="entry name" value="GO-like_E_set"/>
</dbReference>
<dbReference type="InterPro" id="IPR009880">
    <property type="entry name" value="Glyoxal_oxidase_N"/>
</dbReference>
<reference evidence="4" key="1">
    <citation type="submission" date="2022-07" db="EMBL/GenBank/DDBJ databases">
        <authorList>
            <person name="Macas J."/>
            <person name="Novak P."/>
            <person name="Neumann P."/>
        </authorList>
    </citation>
    <scope>NUCLEOTIDE SEQUENCE</scope>
</reference>
<dbReference type="InterPro" id="IPR013783">
    <property type="entry name" value="Ig-like_fold"/>
</dbReference>
<dbReference type="PANTHER" id="PTHR32208">
    <property type="entry name" value="SECRETED PROTEIN-RELATED"/>
    <property type="match status" value="1"/>
</dbReference>